<evidence type="ECO:0000313" key="1">
    <source>
        <dbReference type="EMBL" id="RKQ32643.1"/>
    </source>
</evidence>
<comment type="caution">
    <text evidence="1">The sequence shown here is derived from an EMBL/GenBank/DDBJ whole genome shotgun (WGS) entry which is preliminary data.</text>
</comment>
<dbReference type="OrthoDB" id="2691729at2"/>
<keyword evidence="2" id="KW-1185">Reference proteome</keyword>
<protein>
    <submittedName>
        <fullName evidence="1">Uncharacterized protein</fullName>
    </submittedName>
</protein>
<evidence type="ECO:0000313" key="2">
    <source>
        <dbReference type="Proteomes" id="UP000269301"/>
    </source>
</evidence>
<dbReference type="AlphaFoldDB" id="A0A495A079"/>
<dbReference type="RefSeq" id="WP_121204639.1">
    <property type="nucleotide sequence ID" value="NZ_RBZP01000009.1"/>
</dbReference>
<reference evidence="1 2" key="1">
    <citation type="journal article" date="2016" name="Int. J. Syst. Evol. Microbiol.">
        <title>Oceanobacillus halophilus sp. nov., a novel moderately halophilic bacterium from a hypersaline lake.</title>
        <authorList>
            <person name="Amoozegar M.A."/>
            <person name="Bagheri M."/>
            <person name="Makhdoumi A."/>
            <person name="Nikou M.M."/>
            <person name="Fazeli S.A.S."/>
            <person name="Schumann P."/>
            <person name="Sproer C."/>
            <person name="Sanchez-Porro C."/>
            <person name="Ventosa A."/>
        </authorList>
    </citation>
    <scope>NUCLEOTIDE SEQUENCE [LARGE SCALE GENOMIC DNA]</scope>
    <source>
        <strain evidence="1 2">DSM 23996</strain>
    </source>
</reference>
<dbReference type="Proteomes" id="UP000269301">
    <property type="component" value="Unassembled WGS sequence"/>
</dbReference>
<sequence length="67" mass="8466">MKDREKQWIDNLRILEKHLEKNEKWLQRPEEKIKTFEKNAANWNRDFNKKISDLEESMKYLEKRMEN</sequence>
<name>A0A495A079_9BACI</name>
<dbReference type="EMBL" id="RBZP01000009">
    <property type="protein sequence ID" value="RKQ32643.1"/>
    <property type="molecule type" value="Genomic_DNA"/>
</dbReference>
<accession>A0A495A079</accession>
<gene>
    <name evidence="1" type="ORF">D8M06_11940</name>
</gene>
<organism evidence="1 2">
    <name type="scientific">Oceanobacillus halophilus</name>
    <dbReference type="NCBI Taxonomy" id="930130"/>
    <lineage>
        <taxon>Bacteria</taxon>
        <taxon>Bacillati</taxon>
        <taxon>Bacillota</taxon>
        <taxon>Bacilli</taxon>
        <taxon>Bacillales</taxon>
        <taxon>Bacillaceae</taxon>
        <taxon>Oceanobacillus</taxon>
    </lineage>
</organism>
<proteinExistence type="predicted"/>